<evidence type="ECO:0000313" key="1">
    <source>
        <dbReference type="EMBL" id="GAI80898.1"/>
    </source>
</evidence>
<proteinExistence type="predicted"/>
<dbReference type="InterPro" id="IPR036614">
    <property type="entry name" value="RusA-like_sf"/>
</dbReference>
<dbReference type="EMBL" id="BARW01006800">
    <property type="protein sequence ID" value="GAI80898.1"/>
    <property type="molecule type" value="Genomic_DNA"/>
</dbReference>
<organism evidence="1">
    <name type="scientific">marine sediment metagenome</name>
    <dbReference type="NCBI Taxonomy" id="412755"/>
    <lineage>
        <taxon>unclassified sequences</taxon>
        <taxon>metagenomes</taxon>
        <taxon>ecological metagenomes</taxon>
    </lineage>
</organism>
<accession>X1RJT7</accession>
<dbReference type="GO" id="GO:0006310">
    <property type="term" value="P:DNA recombination"/>
    <property type="evidence" value="ECO:0007669"/>
    <property type="project" value="InterPro"/>
</dbReference>
<dbReference type="GO" id="GO:0006281">
    <property type="term" value="P:DNA repair"/>
    <property type="evidence" value="ECO:0007669"/>
    <property type="project" value="InterPro"/>
</dbReference>
<reference evidence="1" key="1">
    <citation type="journal article" date="2014" name="Front. Microbiol.">
        <title>High frequency of phylogenetically diverse reductive dehalogenase-homologous genes in deep subseafloor sedimentary metagenomes.</title>
        <authorList>
            <person name="Kawai M."/>
            <person name="Futagami T."/>
            <person name="Toyoda A."/>
            <person name="Takaki Y."/>
            <person name="Nishi S."/>
            <person name="Hori S."/>
            <person name="Arai W."/>
            <person name="Tsubouchi T."/>
            <person name="Morono Y."/>
            <person name="Uchiyama I."/>
            <person name="Ito T."/>
            <person name="Fujiyama A."/>
            <person name="Inagaki F."/>
            <person name="Takami H."/>
        </authorList>
    </citation>
    <scope>NUCLEOTIDE SEQUENCE</scope>
    <source>
        <strain evidence="1">Expedition CK06-06</strain>
    </source>
</reference>
<gene>
    <name evidence="1" type="ORF">S12H4_14270</name>
</gene>
<sequence>MRIEVNQLPPPEMSPNWRGHWAQRHQASRIYREAVFYSCVDVRNRLMAIGEWQPFNRVRIELTFVYPVHRRRDRDNLIAMFKPGLDAIIAAGLVADDDVEHVEIGQVNVDVSRTGAPLTIIELDEIKELEAESK</sequence>
<dbReference type="GO" id="GO:0000287">
    <property type="term" value="F:magnesium ion binding"/>
    <property type="evidence" value="ECO:0007669"/>
    <property type="project" value="InterPro"/>
</dbReference>
<dbReference type="SUPFAM" id="SSF103084">
    <property type="entry name" value="Holliday junction resolvase RusA"/>
    <property type="match status" value="1"/>
</dbReference>
<dbReference type="AlphaFoldDB" id="X1RJT7"/>
<comment type="caution">
    <text evidence="1">The sequence shown here is derived from an EMBL/GenBank/DDBJ whole genome shotgun (WGS) entry which is preliminary data.</text>
</comment>
<dbReference type="Gene3D" id="3.30.1330.70">
    <property type="entry name" value="Holliday junction resolvase RusA"/>
    <property type="match status" value="1"/>
</dbReference>
<name>X1RJT7_9ZZZZ</name>
<protein>
    <submittedName>
        <fullName evidence="1">Uncharacterized protein</fullName>
    </submittedName>
</protein>